<evidence type="ECO:0000256" key="2">
    <source>
        <dbReference type="ARBA" id="ARBA00022692"/>
    </source>
</evidence>
<feature type="transmembrane region" description="Helical" evidence="5">
    <location>
        <begin position="72"/>
        <end position="87"/>
    </location>
</feature>
<feature type="transmembrane region" description="Helical" evidence="5">
    <location>
        <begin position="123"/>
        <end position="145"/>
    </location>
</feature>
<dbReference type="Pfam" id="PF04932">
    <property type="entry name" value="Wzy_C"/>
    <property type="match status" value="1"/>
</dbReference>
<evidence type="ECO:0000256" key="4">
    <source>
        <dbReference type="ARBA" id="ARBA00023136"/>
    </source>
</evidence>
<feature type="transmembrane region" description="Helical" evidence="5">
    <location>
        <begin position="233"/>
        <end position="252"/>
    </location>
</feature>
<feature type="transmembrane region" description="Helical" evidence="5">
    <location>
        <begin position="43"/>
        <end position="60"/>
    </location>
</feature>
<evidence type="ECO:0000313" key="7">
    <source>
        <dbReference type="EMBL" id="MBD2603156.1"/>
    </source>
</evidence>
<protein>
    <submittedName>
        <fullName evidence="7">O-antigen ligase family protein</fullName>
    </submittedName>
</protein>
<keyword evidence="3 5" id="KW-1133">Transmembrane helix</keyword>
<reference evidence="7 8" key="1">
    <citation type="journal article" date="2020" name="ISME J.">
        <title>Comparative genomics reveals insights into cyanobacterial evolution and habitat adaptation.</title>
        <authorList>
            <person name="Chen M.Y."/>
            <person name="Teng W.K."/>
            <person name="Zhao L."/>
            <person name="Hu C.X."/>
            <person name="Zhou Y.K."/>
            <person name="Han B.P."/>
            <person name="Song L.R."/>
            <person name="Shu W.S."/>
        </authorList>
    </citation>
    <scope>NUCLEOTIDE SEQUENCE [LARGE SCALE GENOMIC DNA]</scope>
    <source>
        <strain evidence="7 8">FACHB-248</strain>
    </source>
</reference>
<evidence type="ECO:0000313" key="8">
    <source>
        <dbReference type="Proteomes" id="UP000660380"/>
    </source>
</evidence>
<dbReference type="PANTHER" id="PTHR37422:SF17">
    <property type="entry name" value="O-ANTIGEN LIGASE"/>
    <property type="match status" value="1"/>
</dbReference>
<dbReference type="GO" id="GO:0016874">
    <property type="term" value="F:ligase activity"/>
    <property type="evidence" value="ECO:0007669"/>
    <property type="project" value="UniProtKB-KW"/>
</dbReference>
<feature type="domain" description="O-antigen ligase-related" evidence="6">
    <location>
        <begin position="193"/>
        <end position="334"/>
    </location>
</feature>
<comment type="subcellular location">
    <subcellularLocation>
        <location evidence="1">Membrane</location>
        <topology evidence="1">Multi-pass membrane protein</topology>
    </subcellularLocation>
</comment>
<dbReference type="Proteomes" id="UP000660380">
    <property type="component" value="Unassembled WGS sequence"/>
</dbReference>
<keyword evidence="2 5" id="KW-0812">Transmembrane</keyword>
<accession>A0ABR8GIV1</accession>
<evidence type="ECO:0000256" key="3">
    <source>
        <dbReference type="ARBA" id="ARBA00022989"/>
    </source>
</evidence>
<name>A0ABR8GIV1_9CYAN</name>
<gene>
    <name evidence="7" type="ORF">H6G81_01125</name>
</gene>
<keyword evidence="7" id="KW-0436">Ligase</keyword>
<dbReference type="InterPro" id="IPR007016">
    <property type="entry name" value="O-antigen_ligase-rel_domated"/>
</dbReference>
<proteinExistence type="predicted"/>
<dbReference type="PANTHER" id="PTHR37422">
    <property type="entry name" value="TEICHURONIC ACID BIOSYNTHESIS PROTEIN TUAE"/>
    <property type="match status" value="1"/>
</dbReference>
<keyword evidence="8" id="KW-1185">Reference proteome</keyword>
<feature type="transmembrane region" description="Helical" evidence="5">
    <location>
        <begin position="326"/>
        <end position="347"/>
    </location>
</feature>
<feature type="transmembrane region" description="Helical" evidence="5">
    <location>
        <begin position="165"/>
        <end position="181"/>
    </location>
</feature>
<sequence length="430" mass="48892">MKIKLLEKLLTILLIFISVGTLSIRPAQEISLSPLGGSIVDNLLNLISYAILFYFILLYWKGFLYVVTRGKLQFLLLALIFFSLLWTEDIGTSLTYIRGLIRIYLLAIYLAMRYSLTEQMRLIAWGLGTAASLSMFFSALMPGYIHKAPELAGMWSGIFGHKNELGYIMAWSAGVFLHLGLSVNRYRWLMWLLCGISICLIILSRSTTALTILLTMILLLPFYKLVRQNNYKLQVIMISLVLMLFISSSIFLTNNAEGVVGASGKDLTFSGRSDLWEMIIAKILERPWLGYGFYGFWTTSAASNLRATLDWASNAHNGFLELLLELGILGFLTFAAGFIRFFVMAMTRVISIAKKPQDYWPVQMLLIIIIVNFSEARLLTPSWNWLMYVTTSLSLTLEYERNRKSIILNKFSSSNNFTNQKVNRSEDFAS</sequence>
<evidence type="ECO:0000259" key="6">
    <source>
        <dbReference type="Pfam" id="PF04932"/>
    </source>
</evidence>
<keyword evidence="4 5" id="KW-0472">Membrane</keyword>
<feature type="transmembrane region" description="Helical" evidence="5">
    <location>
        <begin position="93"/>
        <end position="111"/>
    </location>
</feature>
<dbReference type="EMBL" id="JACJTA010000001">
    <property type="protein sequence ID" value="MBD2603156.1"/>
    <property type="molecule type" value="Genomic_DNA"/>
</dbReference>
<organism evidence="7 8">
    <name type="scientific">Scytonema hofmannii FACHB-248</name>
    <dbReference type="NCBI Taxonomy" id="1842502"/>
    <lineage>
        <taxon>Bacteria</taxon>
        <taxon>Bacillati</taxon>
        <taxon>Cyanobacteriota</taxon>
        <taxon>Cyanophyceae</taxon>
        <taxon>Nostocales</taxon>
        <taxon>Scytonemataceae</taxon>
        <taxon>Scytonema</taxon>
    </lineage>
</organism>
<feature type="transmembrane region" description="Helical" evidence="5">
    <location>
        <begin position="188"/>
        <end position="203"/>
    </location>
</feature>
<evidence type="ECO:0000256" key="1">
    <source>
        <dbReference type="ARBA" id="ARBA00004141"/>
    </source>
</evidence>
<comment type="caution">
    <text evidence="7">The sequence shown here is derived from an EMBL/GenBank/DDBJ whole genome shotgun (WGS) entry which is preliminary data.</text>
</comment>
<evidence type="ECO:0000256" key="5">
    <source>
        <dbReference type="SAM" id="Phobius"/>
    </source>
</evidence>
<dbReference type="InterPro" id="IPR051533">
    <property type="entry name" value="WaaL-like"/>
</dbReference>